<gene>
    <name evidence="4" type="ORF">HNR60_000934</name>
</gene>
<name>A0A7W7Z1G5_9BRAD</name>
<dbReference type="PROSITE" id="PS50110">
    <property type="entry name" value="RESPONSE_REGULATORY"/>
    <property type="match status" value="1"/>
</dbReference>
<feature type="modified residue" description="4-aspartylphosphate" evidence="2">
    <location>
        <position position="64"/>
    </location>
</feature>
<dbReference type="GO" id="GO:0000160">
    <property type="term" value="P:phosphorelay signal transduction system"/>
    <property type="evidence" value="ECO:0007669"/>
    <property type="project" value="InterPro"/>
</dbReference>
<protein>
    <submittedName>
        <fullName evidence="4">Two-component system chemotaxis response regulator CheY</fullName>
    </submittedName>
</protein>
<dbReference type="PANTHER" id="PTHR44591">
    <property type="entry name" value="STRESS RESPONSE REGULATOR PROTEIN 1"/>
    <property type="match status" value="1"/>
</dbReference>
<accession>A0A7W7Z1G5</accession>
<dbReference type="Pfam" id="PF00072">
    <property type="entry name" value="Response_reg"/>
    <property type="match status" value="1"/>
</dbReference>
<organism evidence="4 5">
    <name type="scientific">Rhodopseudomonas rhenobacensis</name>
    <dbReference type="NCBI Taxonomy" id="87461"/>
    <lineage>
        <taxon>Bacteria</taxon>
        <taxon>Pseudomonadati</taxon>
        <taxon>Pseudomonadota</taxon>
        <taxon>Alphaproteobacteria</taxon>
        <taxon>Hyphomicrobiales</taxon>
        <taxon>Nitrobacteraceae</taxon>
        <taxon>Rhodopseudomonas</taxon>
    </lineage>
</organism>
<proteinExistence type="predicted"/>
<dbReference type="Proteomes" id="UP000542353">
    <property type="component" value="Unassembled WGS sequence"/>
</dbReference>
<evidence type="ECO:0000313" key="4">
    <source>
        <dbReference type="EMBL" id="MBB5046192.1"/>
    </source>
</evidence>
<dbReference type="InterPro" id="IPR011006">
    <property type="entry name" value="CheY-like_superfamily"/>
</dbReference>
<keyword evidence="1 2" id="KW-0597">Phosphoprotein</keyword>
<dbReference type="SMART" id="SM00448">
    <property type="entry name" value="REC"/>
    <property type="match status" value="1"/>
</dbReference>
<evidence type="ECO:0000313" key="5">
    <source>
        <dbReference type="Proteomes" id="UP000542353"/>
    </source>
</evidence>
<comment type="caution">
    <text evidence="4">The sequence shown here is derived from an EMBL/GenBank/DDBJ whole genome shotgun (WGS) entry which is preliminary data.</text>
</comment>
<dbReference type="SUPFAM" id="SSF52172">
    <property type="entry name" value="CheY-like"/>
    <property type="match status" value="1"/>
</dbReference>
<dbReference type="Gene3D" id="3.40.50.2300">
    <property type="match status" value="1"/>
</dbReference>
<dbReference type="PANTHER" id="PTHR44591:SF25">
    <property type="entry name" value="CHEMOTAXIS TWO-COMPONENT RESPONSE REGULATOR"/>
    <property type="match status" value="1"/>
</dbReference>
<evidence type="ECO:0000259" key="3">
    <source>
        <dbReference type="PROSITE" id="PS50110"/>
    </source>
</evidence>
<dbReference type="InterPro" id="IPR001789">
    <property type="entry name" value="Sig_transdc_resp-reg_receiver"/>
</dbReference>
<reference evidence="4 5" key="1">
    <citation type="submission" date="2020-08" db="EMBL/GenBank/DDBJ databases">
        <title>Genomic Encyclopedia of Type Strains, Phase IV (KMG-IV): sequencing the most valuable type-strain genomes for metagenomic binning, comparative biology and taxonomic classification.</title>
        <authorList>
            <person name="Goeker M."/>
        </authorList>
    </citation>
    <scope>NUCLEOTIDE SEQUENCE [LARGE SCALE GENOMIC DNA]</scope>
    <source>
        <strain evidence="4 5">DSM 12706</strain>
    </source>
</reference>
<dbReference type="AlphaFoldDB" id="A0A7W7Z1G5"/>
<dbReference type="InterPro" id="IPR050595">
    <property type="entry name" value="Bact_response_regulator"/>
</dbReference>
<evidence type="ECO:0000256" key="2">
    <source>
        <dbReference type="PROSITE-ProRule" id="PRU00169"/>
    </source>
</evidence>
<keyword evidence="5" id="KW-1185">Reference proteome</keyword>
<evidence type="ECO:0000256" key="1">
    <source>
        <dbReference type="ARBA" id="ARBA00022553"/>
    </source>
</evidence>
<sequence>MTSNSEAGAAAAPRRILVVDDSSLVRLYYRAALEKAGFAVDQAINGIEAMEKCLVERFDLVIVDVNMPRMDGLSFLRALRGSAPEIASLPALMISTEAGQQDRDDARAAGANFYLVKPVSEADLLSHVALLAGAP</sequence>
<feature type="domain" description="Response regulatory" evidence="3">
    <location>
        <begin position="15"/>
        <end position="132"/>
    </location>
</feature>
<dbReference type="EMBL" id="JACHIH010000003">
    <property type="protein sequence ID" value="MBB5046192.1"/>
    <property type="molecule type" value="Genomic_DNA"/>
</dbReference>
<dbReference type="RefSeq" id="WP_184254801.1">
    <property type="nucleotide sequence ID" value="NZ_JACHIH010000003.1"/>
</dbReference>